<evidence type="ECO:0000313" key="4">
    <source>
        <dbReference type="EMBL" id="ANC30790.1"/>
    </source>
</evidence>
<dbReference type="STRING" id="1300344.I598_1229"/>
<dbReference type="EMBL" id="CP014209">
    <property type="protein sequence ID" value="ANC30790.1"/>
    <property type="molecule type" value="Genomic_DNA"/>
</dbReference>
<dbReference type="PROSITE" id="PS50977">
    <property type="entry name" value="HTH_TETR_2"/>
    <property type="match status" value="1"/>
</dbReference>
<evidence type="ECO:0000256" key="1">
    <source>
        <dbReference type="ARBA" id="ARBA00023125"/>
    </source>
</evidence>
<dbReference type="Pfam" id="PF00440">
    <property type="entry name" value="TetR_N"/>
    <property type="match status" value="1"/>
</dbReference>
<organism evidence="4 5">
    <name type="scientific">Isoptericola dokdonensis DS-3</name>
    <dbReference type="NCBI Taxonomy" id="1300344"/>
    <lineage>
        <taxon>Bacteria</taxon>
        <taxon>Bacillati</taxon>
        <taxon>Actinomycetota</taxon>
        <taxon>Actinomycetes</taxon>
        <taxon>Micrococcales</taxon>
        <taxon>Promicromonosporaceae</taxon>
        <taxon>Isoptericola</taxon>
    </lineage>
</organism>
<dbReference type="KEGG" id="ido:I598_1229"/>
<dbReference type="OrthoDB" id="3193022at2"/>
<gene>
    <name evidence="4" type="ORF">I598_1229</name>
</gene>
<dbReference type="Proteomes" id="UP000076794">
    <property type="component" value="Chromosome"/>
</dbReference>
<dbReference type="SUPFAM" id="SSF46689">
    <property type="entry name" value="Homeodomain-like"/>
    <property type="match status" value="1"/>
</dbReference>
<dbReference type="InterPro" id="IPR001647">
    <property type="entry name" value="HTH_TetR"/>
</dbReference>
<protein>
    <recommendedName>
        <fullName evidence="3">HTH tetR-type domain-containing protein</fullName>
    </recommendedName>
</protein>
<reference evidence="4 5" key="1">
    <citation type="submission" date="2016-01" db="EMBL/GenBank/DDBJ databases">
        <title>Complete genome sequence of a soil Actinobacterium, Isoptericola dokdonensis DS-3.</title>
        <authorList>
            <person name="Kwon S.-K."/>
            <person name="Kim J.F."/>
        </authorList>
    </citation>
    <scope>NUCLEOTIDE SEQUENCE [LARGE SCALE GENOMIC DNA]</scope>
    <source>
        <strain evidence="4 5">DS-3</strain>
    </source>
</reference>
<dbReference type="Gene3D" id="1.10.357.10">
    <property type="entry name" value="Tetracycline Repressor, domain 2"/>
    <property type="match status" value="1"/>
</dbReference>
<dbReference type="GO" id="GO:0003677">
    <property type="term" value="F:DNA binding"/>
    <property type="evidence" value="ECO:0007669"/>
    <property type="project" value="UniProtKB-UniRule"/>
</dbReference>
<evidence type="ECO:0000313" key="5">
    <source>
        <dbReference type="Proteomes" id="UP000076794"/>
    </source>
</evidence>
<dbReference type="RefSeq" id="WP_068202167.1">
    <property type="nucleotide sequence ID" value="NZ_CP014209.1"/>
</dbReference>
<dbReference type="AlphaFoldDB" id="A0A161IKE4"/>
<keyword evidence="1 2" id="KW-0238">DNA-binding</keyword>
<accession>A0A161IKE4</accession>
<feature type="DNA-binding region" description="H-T-H motif" evidence="2">
    <location>
        <begin position="29"/>
        <end position="48"/>
    </location>
</feature>
<evidence type="ECO:0000259" key="3">
    <source>
        <dbReference type="PROSITE" id="PS50977"/>
    </source>
</evidence>
<feature type="domain" description="HTH tetR-type" evidence="3">
    <location>
        <begin position="6"/>
        <end position="66"/>
    </location>
</feature>
<name>A0A161IKE4_9MICO</name>
<evidence type="ECO:0000256" key="2">
    <source>
        <dbReference type="PROSITE-ProRule" id="PRU00335"/>
    </source>
</evidence>
<dbReference type="InterPro" id="IPR009057">
    <property type="entry name" value="Homeodomain-like_sf"/>
</dbReference>
<dbReference type="PATRIC" id="fig|1300344.3.peg.1230"/>
<keyword evidence="5" id="KW-1185">Reference proteome</keyword>
<sequence length="195" mass="20487">MDTRQLRTRAQLRSAILGLAAREPVGTLSVAEVARAAGVTRDTFYRYAASPVELLAGVLDDEVRAIELPAQSGADEFEDALRLLLEHVATHAAVYRAALVDGADGRIRAVLHDVVAARLQEYLSTRPAALPPDVPDGLPRDTARAALVAFSAAGTVGAITEWLRAGGHAADIPALARTVLAAGPAWWRTPVAGTA</sequence>
<proteinExistence type="predicted"/>